<proteinExistence type="predicted"/>
<dbReference type="AlphaFoldDB" id="X0REM9"/>
<gene>
    <name evidence="1" type="ORF">S01H1_16640</name>
</gene>
<accession>X0REM9</accession>
<reference evidence="1" key="1">
    <citation type="journal article" date="2014" name="Front. Microbiol.">
        <title>High frequency of phylogenetically diverse reductive dehalogenase-homologous genes in deep subseafloor sedimentary metagenomes.</title>
        <authorList>
            <person name="Kawai M."/>
            <person name="Futagami T."/>
            <person name="Toyoda A."/>
            <person name="Takaki Y."/>
            <person name="Nishi S."/>
            <person name="Hori S."/>
            <person name="Arai W."/>
            <person name="Tsubouchi T."/>
            <person name="Morono Y."/>
            <person name="Uchiyama I."/>
            <person name="Ito T."/>
            <person name="Fujiyama A."/>
            <person name="Inagaki F."/>
            <person name="Takami H."/>
        </authorList>
    </citation>
    <scope>NUCLEOTIDE SEQUENCE</scope>
    <source>
        <strain evidence="1">Expedition CK06-06</strain>
    </source>
</reference>
<dbReference type="EMBL" id="BARS01008764">
    <property type="protein sequence ID" value="GAF67223.1"/>
    <property type="molecule type" value="Genomic_DNA"/>
</dbReference>
<sequence>MNEGGKLTRLDYLVRFYSALAVVPDYYGYSDWLEIETVIYNDLVEDVKGEAIGRPEGVGKAVLDMLKEEHNRVIKVRVERAKK</sequence>
<protein>
    <submittedName>
        <fullName evidence="1">Uncharacterized protein</fullName>
    </submittedName>
</protein>
<evidence type="ECO:0000313" key="1">
    <source>
        <dbReference type="EMBL" id="GAF67223.1"/>
    </source>
</evidence>
<name>X0REM9_9ZZZZ</name>
<comment type="caution">
    <text evidence="1">The sequence shown here is derived from an EMBL/GenBank/DDBJ whole genome shotgun (WGS) entry which is preliminary data.</text>
</comment>
<organism evidence="1">
    <name type="scientific">marine sediment metagenome</name>
    <dbReference type="NCBI Taxonomy" id="412755"/>
    <lineage>
        <taxon>unclassified sequences</taxon>
        <taxon>metagenomes</taxon>
        <taxon>ecological metagenomes</taxon>
    </lineage>
</organism>